<evidence type="ECO:0000313" key="2">
    <source>
        <dbReference type="EMBL" id="QIR13660.1"/>
    </source>
</evidence>
<reference evidence="2 3" key="1">
    <citation type="submission" date="2020-03" db="EMBL/GenBank/DDBJ databases">
        <title>Complete genome sequence of Shewanella sp.</title>
        <authorList>
            <person name="Kim Y.-S."/>
            <person name="Kim S.-J."/>
            <person name="Jung H.-K."/>
            <person name="Kim K.-H."/>
        </authorList>
    </citation>
    <scope>NUCLEOTIDE SEQUENCE [LARGE SCALE GENOMIC DNA]</scope>
    <source>
        <strain evidence="2 3">PN3F2</strain>
    </source>
</reference>
<dbReference type="Gene3D" id="3.30.450.40">
    <property type="match status" value="1"/>
</dbReference>
<dbReference type="PANTHER" id="PTHR43102:SF2">
    <property type="entry name" value="GAF DOMAIN-CONTAINING PROTEIN"/>
    <property type="match status" value="1"/>
</dbReference>
<protein>
    <submittedName>
        <fullName evidence="2">Sensor domain-containing diguanylate cyclase</fullName>
    </submittedName>
</protein>
<proteinExistence type="predicted"/>
<dbReference type="EMBL" id="CP050313">
    <property type="protein sequence ID" value="QIR13660.1"/>
    <property type="molecule type" value="Genomic_DNA"/>
</dbReference>
<dbReference type="PROSITE" id="PS50887">
    <property type="entry name" value="GGDEF"/>
    <property type="match status" value="1"/>
</dbReference>
<dbReference type="CDD" id="cd01949">
    <property type="entry name" value="GGDEF"/>
    <property type="match status" value="1"/>
</dbReference>
<dbReference type="RefSeq" id="WP_167675615.1">
    <property type="nucleotide sequence ID" value="NZ_CP050313.1"/>
</dbReference>
<dbReference type="SUPFAM" id="SSF55073">
    <property type="entry name" value="Nucleotide cyclase"/>
    <property type="match status" value="1"/>
</dbReference>
<dbReference type="SUPFAM" id="SSF55781">
    <property type="entry name" value="GAF domain-like"/>
    <property type="match status" value="1"/>
</dbReference>
<feature type="domain" description="GGDEF" evidence="1">
    <location>
        <begin position="194"/>
        <end position="321"/>
    </location>
</feature>
<dbReference type="SMART" id="SM00267">
    <property type="entry name" value="GGDEF"/>
    <property type="match status" value="1"/>
</dbReference>
<dbReference type="NCBIfam" id="TIGR00254">
    <property type="entry name" value="GGDEF"/>
    <property type="match status" value="1"/>
</dbReference>
<dbReference type="InterPro" id="IPR003018">
    <property type="entry name" value="GAF"/>
</dbReference>
<name>A0A6G9QGL1_9GAMM</name>
<keyword evidence="3" id="KW-1185">Reference proteome</keyword>
<dbReference type="Proteomes" id="UP000502608">
    <property type="component" value="Chromosome"/>
</dbReference>
<accession>A0A6G9QGL1</accession>
<dbReference type="SMART" id="SM00065">
    <property type="entry name" value="GAF"/>
    <property type="match status" value="1"/>
</dbReference>
<dbReference type="Gene3D" id="3.30.70.270">
    <property type="match status" value="1"/>
</dbReference>
<evidence type="ECO:0000259" key="1">
    <source>
        <dbReference type="PROSITE" id="PS50887"/>
    </source>
</evidence>
<dbReference type="Pfam" id="PF00990">
    <property type="entry name" value="GGDEF"/>
    <property type="match status" value="1"/>
</dbReference>
<dbReference type="AlphaFoldDB" id="A0A6G9QGL1"/>
<dbReference type="InterPro" id="IPR029016">
    <property type="entry name" value="GAF-like_dom_sf"/>
</dbReference>
<evidence type="ECO:0000313" key="3">
    <source>
        <dbReference type="Proteomes" id="UP000502608"/>
    </source>
</evidence>
<dbReference type="PANTHER" id="PTHR43102">
    <property type="entry name" value="SLR1143 PROTEIN"/>
    <property type="match status" value="1"/>
</dbReference>
<dbReference type="Pfam" id="PF01590">
    <property type="entry name" value="GAF"/>
    <property type="match status" value="1"/>
</dbReference>
<gene>
    <name evidence="2" type="ORF">HBH39_03360</name>
</gene>
<organism evidence="2 3">
    <name type="scientific">Shewanella aestuarii</name>
    <dbReference type="NCBI Taxonomy" id="1028752"/>
    <lineage>
        <taxon>Bacteria</taxon>
        <taxon>Pseudomonadati</taxon>
        <taxon>Pseudomonadota</taxon>
        <taxon>Gammaproteobacteria</taxon>
        <taxon>Alteromonadales</taxon>
        <taxon>Shewanellaceae</taxon>
        <taxon>Shewanella</taxon>
    </lineage>
</organism>
<dbReference type="InterPro" id="IPR029787">
    <property type="entry name" value="Nucleotide_cyclase"/>
</dbReference>
<sequence length="321" mass="36138">MLCAPTPDNEESRLQTLHNLSILDTPAEERFDRITRLAKRLFNVPICLVSLIDRDRQWFKSCQGLGVQETGRDISFCGHAILQSDVFVVEDTFTDPRFADNPLVVQAPHIRFYAGFPLSMPNGERLGTLCIIDEAPRVFSEQDRLSLTDFGRLVENELLVIQQISLDSLTNLSNRRGFEMLATQTIANSDRLGLNTSLMVFDLDYFKDINDQYGHSEGDKALQAFAALLLDGFRESDVIARFAGDEFIVLLSHESELDAAPVVARFTDLVNRYNQQSDADYDIAFSTGVATREANSDLSLNEFFARADKAMFLVKAEHHKS</sequence>
<dbReference type="InterPro" id="IPR043128">
    <property type="entry name" value="Rev_trsase/Diguanyl_cyclase"/>
</dbReference>
<dbReference type="KEGG" id="saes:HBH39_03360"/>
<dbReference type="InterPro" id="IPR000160">
    <property type="entry name" value="GGDEF_dom"/>
</dbReference>